<dbReference type="EMBL" id="FN430211">
    <property type="protein sequence ID" value="CAZ83334.1"/>
    <property type="molecule type" value="Genomic_DNA"/>
</dbReference>
<dbReference type="AlphaFoldDB" id="D5GFP1"/>
<keyword evidence="2" id="KW-1185">Reference proteome</keyword>
<organism evidence="1 2">
    <name type="scientific">Tuber melanosporum (strain Mel28)</name>
    <name type="common">Perigord black truffle</name>
    <dbReference type="NCBI Taxonomy" id="656061"/>
    <lineage>
        <taxon>Eukaryota</taxon>
        <taxon>Fungi</taxon>
        <taxon>Dikarya</taxon>
        <taxon>Ascomycota</taxon>
        <taxon>Pezizomycotina</taxon>
        <taxon>Pezizomycetes</taxon>
        <taxon>Pezizales</taxon>
        <taxon>Tuberaceae</taxon>
        <taxon>Tuber</taxon>
    </lineage>
</organism>
<dbReference type="Proteomes" id="UP000006911">
    <property type="component" value="Unassembled WGS sequence"/>
</dbReference>
<dbReference type="KEGG" id="tml:GSTUM_00001846001"/>
<proteinExistence type="predicted"/>
<accession>D5GFP1</accession>
<sequence length="97" mass="11250">MFNCSCTTWWGTYYFPSVTFFLHFPHHNFHCFDKQLIIYRDTKAHTHLPSCARDQALAHICIVTPGSSLQFHKRPLTPLLSLWPIENSSSPGINFEP</sequence>
<protein>
    <submittedName>
        <fullName evidence="1">(Perigord truffle) hypothetical protein</fullName>
    </submittedName>
</protein>
<reference evidence="1 2" key="1">
    <citation type="journal article" date="2010" name="Nature">
        <title>Perigord black truffle genome uncovers evolutionary origins and mechanisms of symbiosis.</title>
        <authorList>
            <person name="Martin F."/>
            <person name="Kohler A."/>
            <person name="Murat C."/>
            <person name="Balestrini R."/>
            <person name="Coutinho P.M."/>
            <person name="Jaillon O."/>
            <person name="Montanini B."/>
            <person name="Morin E."/>
            <person name="Noel B."/>
            <person name="Percudani R."/>
            <person name="Porcel B."/>
            <person name="Rubini A."/>
            <person name="Amicucci A."/>
            <person name="Amselem J."/>
            <person name="Anthouard V."/>
            <person name="Arcioni S."/>
            <person name="Artiguenave F."/>
            <person name="Aury J.M."/>
            <person name="Ballario P."/>
            <person name="Bolchi A."/>
            <person name="Brenna A."/>
            <person name="Brun A."/>
            <person name="Buee M."/>
            <person name="Cantarel B."/>
            <person name="Chevalier G."/>
            <person name="Couloux A."/>
            <person name="Da Silva C."/>
            <person name="Denoeud F."/>
            <person name="Duplessis S."/>
            <person name="Ghignone S."/>
            <person name="Hilselberger B."/>
            <person name="Iotti M."/>
            <person name="Marcais B."/>
            <person name="Mello A."/>
            <person name="Miranda M."/>
            <person name="Pacioni G."/>
            <person name="Quesneville H."/>
            <person name="Riccioni C."/>
            <person name="Ruotolo R."/>
            <person name="Splivallo R."/>
            <person name="Stocchi V."/>
            <person name="Tisserant E."/>
            <person name="Viscomi A.R."/>
            <person name="Zambonelli A."/>
            <person name="Zampieri E."/>
            <person name="Henrissat B."/>
            <person name="Lebrun M.H."/>
            <person name="Paolocci F."/>
            <person name="Bonfante P."/>
            <person name="Ottonello S."/>
            <person name="Wincker P."/>
        </authorList>
    </citation>
    <scope>NUCLEOTIDE SEQUENCE [LARGE SCALE GENOMIC DNA]</scope>
    <source>
        <strain evidence="1 2">Mel28</strain>
    </source>
</reference>
<dbReference type="HOGENOM" id="CLU_2348209_0_0_1"/>
<dbReference type="InParanoid" id="D5GFP1"/>
<gene>
    <name evidence="1" type="ORF">GSTUM_00001846001</name>
</gene>
<evidence type="ECO:0000313" key="2">
    <source>
        <dbReference type="Proteomes" id="UP000006911"/>
    </source>
</evidence>
<dbReference type="RefSeq" id="XP_002839143.1">
    <property type="nucleotide sequence ID" value="XM_002839097.1"/>
</dbReference>
<dbReference type="GeneID" id="9188282"/>
<evidence type="ECO:0000313" key="1">
    <source>
        <dbReference type="EMBL" id="CAZ83334.1"/>
    </source>
</evidence>
<name>D5GFP1_TUBMM</name>